<proteinExistence type="predicted"/>
<evidence type="ECO:0000313" key="1">
    <source>
        <dbReference type="EMBL" id="RHA37128.1"/>
    </source>
</evidence>
<dbReference type="Proteomes" id="UP000283374">
    <property type="component" value="Unassembled WGS sequence"/>
</dbReference>
<sequence length="133" mass="13476">MPTLSTQTLAVVRRVWAARLRVDERALASCGVALVEREDLDAVVVVALGESVVATGPAAALGTLASLEVGQLLVIPDLLAALRDHAPVPIGAATLAYAEPSAGTPTAPPPATRSAACWTPATSRTGTRAACGR</sequence>
<name>A0A413RH70_9CELL</name>
<reference evidence="1 2" key="1">
    <citation type="submission" date="2018-08" db="EMBL/GenBank/DDBJ databases">
        <title>Cellulomonas rhizosphaerae sp. nov., a novel actinomycete isolated from soil.</title>
        <authorList>
            <person name="Tian Y."/>
        </authorList>
    </citation>
    <scope>NUCLEOTIDE SEQUENCE [LARGE SCALE GENOMIC DNA]</scope>
    <source>
        <strain evidence="1 2">NEAU-TCZ24</strain>
    </source>
</reference>
<dbReference type="AlphaFoldDB" id="A0A413RH70"/>
<protein>
    <submittedName>
        <fullName evidence="1">Uncharacterized protein</fullName>
    </submittedName>
</protein>
<comment type="caution">
    <text evidence="1">The sequence shown here is derived from an EMBL/GenBank/DDBJ whole genome shotgun (WGS) entry which is preliminary data.</text>
</comment>
<dbReference type="EMBL" id="QWKP01000223">
    <property type="protein sequence ID" value="RHA37128.1"/>
    <property type="molecule type" value="Genomic_DNA"/>
</dbReference>
<organism evidence="1 2">
    <name type="scientific">Cellulomonas rhizosphaerae</name>
    <dbReference type="NCBI Taxonomy" id="2293719"/>
    <lineage>
        <taxon>Bacteria</taxon>
        <taxon>Bacillati</taxon>
        <taxon>Actinomycetota</taxon>
        <taxon>Actinomycetes</taxon>
        <taxon>Micrococcales</taxon>
        <taxon>Cellulomonadaceae</taxon>
        <taxon>Cellulomonas</taxon>
    </lineage>
</organism>
<keyword evidence="2" id="KW-1185">Reference proteome</keyword>
<evidence type="ECO:0000313" key="2">
    <source>
        <dbReference type="Proteomes" id="UP000283374"/>
    </source>
</evidence>
<gene>
    <name evidence="1" type="ORF">D1825_17760</name>
</gene>
<dbReference type="RefSeq" id="WP_118768740.1">
    <property type="nucleotide sequence ID" value="NZ_QWKP01000223.1"/>
</dbReference>
<accession>A0A413RH70</accession>